<keyword evidence="6 11" id="KW-0808">Transferase</keyword>
<evidence type="ECO:0000256" key="8">
    <source>
        <dbReference type="ARBA" id="ARBA00051993"/>
    </source>
</evidence>
<dbReference type="InterPro" id="IPR050859">
    <property type="entry name" value="Class-I_PLP-dep_aminotransf"/>
</dbReference>
<evidence type="ECO:0000313" key="12">
    <source>
        <dbReference type="Proteomes" id="UP000799767"/>
    </source>
</evidence>
<dbReference type="OrthoDB" id="691673at2759"/>
<gene>
    <name evidence="11" type="ORF">BDY17DRAFT_277657</name>
</gene>
<evidence type="ECO:0000256" key="9">
    <source>
        <dbReference type="ARBA" id="ARBA00067014"/>
    </source>
</evidence>
<comment type="catalytic activity">
    <reaction evidence="8">
        <text>an aromatic L-alpha-amino acid + 2-oxoglutarate = an aromatic oxo-acid + L-glutamate</text>
        <dbReference type="Rhea" id="RHEA:17533"/>
        <dbReference type="ChEBI" id="CHEBI:16810"/>
        <dbReference type="ChEBI" id="CHEBI:29985"/>
        <dbReference type="ChEBI" id="CHEBI:73309"/>
        <dbReference type="ChEBI" id="CHEBI:84824"/>
        <dbReference type="EC" id="2.6.1.57"/>
    </reaction>
</comment>
<dbReference type="GeneID" id="54473007"/>
<evidence type="ECO:0000256" key="6">
    <source>
        <dbReference type="ARBA" id="ARBA00022679"/>
    </source>
</evidence>
<evidence type="ECO:0000256" key="4">
    <source>
        <dbReference type="ARBA" id="ARBA00022490"/>
    </source>
</evidence>
<dbReference type="CDD" id="cd00609">
    <property type="entry name" value="AAT_like"/>
    <property type="match status" value="1"/>
</dbReference>
<keyword evidence="7" id="KW-0663">Pyridoxal phosphate</keyword>
<dbReference type="Pfam" id="PF00155">
    <property type="entry name" value="Aminotran_1_2"/>
    <property type="match status" value="1"/>
</dbReference>
<dbReference type="InterPro" id="IPR015421">
    <property type="entry name" value="PyrdxlP-dep_Trfase_major"/>
</dbReference>
<dbReference type="GO" id="GO:0006571">
    <property type="term" value="P:tyrosine biosynthetic process"/>
    <property type="evidence" value="ECO:0007669"/>
    <property type="project" value="TreeGrafter"/>
</dbReference>
<comment type="cofactor">
    <cofactor evidence="1">
        <name>pyridoxal 5'-phosphate</name>
        <dbReference type="ChEBI" id="CHEBI:597326"/>
    </cofactor>
</comment>
<dbReference type="AlphaFoldDB" id="A0A6A6Q034"/>
<comment type="similarity">
    <text evidence="3">Belongs to the class-I pyridoxal-phosphate-dependent aminotransferase family.</text>
</comment>
<evidence type="ECO:0000256" key="1">
    <source>
        <dbReference type="ARBA" id="ARBA00001933"/>
    </source>
</evidence>
<proteinExistence type="inferred from homology"/>
<dbReference type="SUPFAM" id="SSF53383">
    <property type="entry name" value="PLP-dependent transferases"/>
    <property type="match status" value="1"/>
</dbReference>
<dbReference type="GO" id="GO:0009074">
    <property type="term" value="P:aromatic amino acid family catabolic process"/>
    <property type="evidence" value="ECO:0007669"/>
    <property type="project" value="TreeGrafter"/>
</dbReference>
<dbReference type="EC" id="2.6.1.57" evidence="9"/>
<organism evidence="11 12">
    <name type="scientific">Neohortaea acidophila</name>
    <dbReference type="NCBI Taxonomy" id="245834"/>
    <lineage>
        <taxon>Eukaryota</taxon>
        <taxon>Fungi</taxon>
        <taxon>Dikarya</taxon>
        <taxon>Ascomycota</taxon>
        <taxon>Pezizomycotina</taxon>
        <taxon>Dothideomycetes</taxon>
        <taxon>Dothideomycetidae</taxon>
        <taxon>Mycosphaerellales</taxon>
        <taxon>Teratosphaeriaceae</taxon>
        <taxon>Neohortaea</taxon>
    </lineage>
</organism>
<keyword evidence="5" id="KW-0032">Aminotransferase</keyword>
<evidence type="ECO:0000256" key="2">
    <source>
        <dbReference type="ARBA" id="ARBA00004496"/>
    </source>
</evidence>
<dbReference type="RefSeq" id="XP_033591923.1">
    <property type="nucleotide sequence ID" value="XM_033732005.1"/>
</dbReference>
<dbReference type="FunFam" id="3.40.640.10:FF:000074">
    <property type="entry name" value="Aromatic amino acid aminotransferase"/>
    <property type="match status" value="1"/>
</dbReference>
<dbReference type="Gene3D" id="3.40.640.10">
    <property type="entry name" value="Type I PLP-dependent aspartate aminotransferase-like (Major domain)"/>
    <property type="match status" value="1"/>
</dbReference>
<accession>A0A6A6Q034</accession>
<dbReference type="PANTHER" id="PTHR42790">
    <property type="entry name" value="AMINOTRANSFERASE"/>
    <property type="match status" value="1"/>
</dbReference>
<dbReference type="GO" id="GO:0005737">
    <property type="term" value="C:cytoplasm"/>
    <property type="evidence" value="ECO:0007669"/>
    <property type="project" value="UniProtKB-SubCell"/>
</dbReference>
<evidence type="ECO:0000256" key="5">
    <source>
        <dbReference type="ARBA" id="ARBA00022576"/>
    </source>
</evidence>
<dbReference type="GO" id="GO:0047536">
    <property type="term" value="F:2-aminoadipate transaminase activity"/>
    <property type="evidence" value="ECO:0007669"/>
    <property type="project" value="TreeGrafter"/>
</dbReference>
<dbReference type="InterPro" id="IPR015424">
    <property type="entry name" value="PyrdxlP-dep_Trfase"/>
</dbReference>
<keyword evidence="12" id="KW-1185">Reference proteome</keyword>
<dbReference type="Proteomes" id="UP000799767">
    <property type="component" value="Unassembled WGS sequence"/>
</dbReference>
<protein>
    <recommendedName>
        <fullName evidence="9">aromatic-amino-acid transaminase</fullName>
        <ecNumber evidence="9">2.6.1.57</ecNumber>
    </recommendedName>
</protein>
<dbReference type="GO" id="GO:0008793">
    <property type="term" value="F:aromatic-amino-acid transaminase activity"/>
    <property type="evidence" value="ECO:0007669"/>
    <property type="project" value="TreeGrafter"/>
</dbReference>
<dbReference type="InterPro" id="IPR004839">
    <property type="entry name" value="Aminotransferase_I/II_large"/>
</dbReference>
<evidence type="ECO:0000313" key="11">
    <source>
        <dbReference type="EMBL" id="KAF2485354.1"/>
    </source>
</evidence>
<keyword evidence="4" id="KW-0963">Cytoplasm</keyword>
<name>A0A6A6Q034_9PEZI</name>
<dbReference type="PANTHER" id="PTHR42790:SF21">
    <property type="entry name" value="AROMATIC_AMINOADIPATE AMINOTRANSFERASE 1"/>
    <property type="match status" value="1"/>
</dbReference>
<dbReference type="GO" id="GO:0019878">
    <property type="term" value="P:lysine biosynthetic process via aminoadipic acid"/>
    <property type="evidence" value="ECO:0007669"/>
    <property type="project" value="TreeGrafter"/>
</dbReference>
<reference evidence="11" key="1">
    <citation type="journal article" date="2020" name="Stud. Mycol.">
        <title>101 Dothideomycetes genomes: a test case for predicting lifestyles and emergence of pathogens.</title>
        <authorList>
            <person name="Haridas S."/>
            <person name="Albert R."/>
            <person name="Binder M."/>
            <person name="Bloem J."/>
            <person name="Labutti K."/>
            <person name="Salamov A."/>
            <person name="Andreopoulos B."/>
            <person name="Baker S."/>
            <person name="Barry K."/>
            <person name="Bills G."/>
            <person name="Bluhm B."/>
            <person name="Cannon C."/>
            <person name="Castanera R."/>
            <person name="Culley D."/>
            <person name="Daum C."/>
            <person name="Ezra D."/>
            <person name="Gonzalez J."/>
            <person name="Henrissat B."/>
            <person name="Kuo A."/>
            <person name="Liang C."/>
            <person name="Lipzen A."/>
            <person name="Lutzoni F."/>
            <person name="Magnuson J."/>
            <person name="Mondo S."/>
            <person name="Nolan M."/>
            <person name="Ohm R."/>
            <person name="Pangilinan J."/>
            <person name="Park H.-J."/>
            <person name="Ramirez L."/>
            <person name="Alfaro M."/>
            <person name="Sun H."/>
            <person name="Tritt A."/>
            <person name="Yoshinaga Y."/>
            <person name="Zwiers L.-H."/>
            <person name="Turgeon B."/>
            <person name="Goodwin S."/>
            <person name="Spatafora J."/>
            <person name="Crous P."/>
            <person name="Grigoriev I."/>
        </authorList>
    </citation>
    <scope>NUCLEOTIDE SEQUENCE</scope>
    <source>
        <strain evidence="11">CBS 113389</strain>
    </source>
</reference>
<dbReference type="GO" id="GO:0030170">
    <property type="term" value="F:pyridoxal phosphate binding"/>
    <property type="evidence" value="ECO:0007669"/>
    <property type="project" value="InterPro"/>
</dbReference>
<dbReference type="EMBL" id="MU001633">
    <property type="protein sequence ID" value="KAF2485354.1"/>
    <property type="molecule type" value="Genomic_DNA"/>
</dbReference>
<evidence type="ECO:0000259" key="10">
    <source>
        <dbReference type="Pfam" id="PF00155"/>
    </source>
</evidence>
<feature type="domain" description="Aminotransferase class I/classII large" evidence="10">
    <location>
        <begin position="161"/>
        <end position="537"/>
    </location>
</feature>
<evidence type="ECO:0000256" key="3">
    <source>
        <dbReference type="ARBA" id="ARBA00007441"/>
    </source>
</evidence>
<comment type="subcellular location">
    <subcellularLocation>
        <location evidence="2">Cytoplasm</location>
    </subcellularLocation>
</comment>
<sequence length="555" mass="61551">MASSTRTPEIQILAETDTTTFTIPDRLTIEQVAKRRAAYGSFNAGVAAAVDVELFKGRTHHSHKGKAKRWDHRLTHEAKVRQGNSLKTAAKHLKTPGLISLGGGLPSSEYFPFEELSITVPSLASLSPSQPNGHADTSTLKAGKNEILTAGKHDLAEGVSLYDIATACQYGQGHGAAQFLRWMIEHTEIVHNPPYRDWSCTMTIGSTSACDFAFRLFCNPGDWILTEQYTYPTMVVAAQGMGINIAAVGMDEHGMLATSLDDILSNWNVAERGGPKPFVVYTVPTGQNPTGFTQPLQRRKEIYAVAQKHDLYIFEDEPYYFLQMQPYTGANAPDVPPPTSHSDFIHSLVPSYLSLDVDGRVLRMDSFSKVIAPGSRVGWITASEQICEKYRMLSDLATQGPSGISQLVLFKLLDESWGHGGYLDWLIKIRMEYTERRDSILKACETYLPRDLVRWVAPSAGMFLWLEIDYKKHPHFADKTLLEIEEEIFLKNIAHGTLLMCGSWFVAEQKAGKDTLFFRATYAAAPADQINEAIKRFGAAIRESFGLAPLANGTH</sequence>
<evidence type="ECO:0000256" key="7">
    <source>
        <dbReference type="ARBA" id="ARBA00022898"/>
    </source>
</evidence>